<accession>A0A918A1P5</accession>
<comment type="caution">
    <text evidence="1">The sequence shown here is derived from an EMBL/GenBank/DDBJ whole genome shotgun (WGS) entry which is preliminary data.</text>
</comment>
<dbReference type="EMBL" id="BMNK01000002">
    <property type="protein sequence ID" value="GGP03442.1"/>
    <property type="molecule type" value="Genomic_DNA"/>
</dbReference>
<keyword evidence="2" id="KW-1185">Reference proteome</keyword>
<dbReference type="AlphaFoldDB" id="A0A918A1P5"/>
<evidence type="ECO:0000313" key="1">
    <source>
        <dbReference type="EMBL" id="GGP03442.1"/>
    </source>
</evidence>
<gene>
    <name evidence="1" type="ORF">GCM10012278_14680</name>
</gene>
<protein>
    <recommendedName>
        <fullName evidence="3">Septum formation-related domain-containing protein</fullName>
    </recommendedName>
</protein>
<evidence type="ECO:0008006" key="3">
    <source>
        <dbReference type="Google" id="ProtNLM"/>
    </source>
</evidence>
<organism evidence="1 2">
    <name type="scientific">Nonomuraea glycinis</name>
    <dbReference type="NCBI Taxonomy" id="2047744"/>
    <lineage>
        <taxon>Bacteria</taxon>
        <taxon>Bacillati</taxon>
        <taxon>Actinomycetota</taxon>
        <taxon>Actinomycetes</taxon>
        <taxon>Streptosporangiales</taxon>
        <taxon>Streptosporangiaceae</taxon>
        <taxon>Nonomuraea</taxon>
    </lineage>
</organism>
<name>A0A918A1P5_9ACTN</name>
<evidence type="ECO:0000313" key="2">
    <source>
        <dbReference type="Proteomes" id="UP000660745"/>
    </source>
</evidence>
<dbReference type="Proteomes" id="UP000660745">
    <property type="component" value="Unassembled WGS sequence"/>
</dbReference>
<reference evidence="1" key="1">
    <citation type="journal article" date="2014" name="Int. J. Syst. Evol. Microbiol.">
        <title>Complete genome sequence of Corynebacterium casei LMG S-19264T (=DSM 44701T), isolated from a smear-ripened cheese.</title>
        <authorList>
            <consortium name="US DOE Joint Genome Institute (JGI-PGF)"/>
            <person name="Walter F."/>
            <person name="Albersmeier A."/>
            <person name="Kalinowski J."/>
            <person name="Ruckert C."/>
        </authorList>
    </citation>
    <scope>NUCLEOTIDE SEQUENCE</scope>
    <source>
        <strain evidence="1">CGMCC 4.7430</strain>
    </source>
</reference>
<sequence length="89" mass="9850">MVTVVPCDVPHSAEFATTYILPEGPYPAADMTRLMENGCLPRLRIKESKAGKVSLWAFGPTADDWPRHRTVYCMAMPSDGRPTTGRVVK</sequence>
<proteinExistence type="predicted"/>
<reference evidence="1" key="2">
    <citation type="submission" date="2020-09" db="EMBL/GenBank/DDBJ databases">
        <authorList>
            <person name="Sun Q."/>
            <person name="Zhou Y."/>
        </authorList>
    </citation>
    <scope>NUCLEOTIDE SEQUENCE</scope>
    <source>
        <strain evidence="1">CGMCC 4.7430</strain>
    </source>
</reference>